<dbReference type="EMBL" id="GG738882">
    <property type="protein sequence ID" value="EFC42023.1"/>
    <property type="molecule type" value="Genomic_DNA"/>
</dbReference>
<protein>
    <submittedName>
        <fullName evidence="5">Predicted protein</fullName>
    </submittedName>
</protein>
<evidence type="ECO:0000313" key="6">
    <source>
        <dbReference type="Proteomes" id="UP000006671"/>
    </source>
</evidence>
<dbReference type="OrthoDB" id="19679at2759"/>
<dbReference type="KEGG" id="ngr:NAEGRDRAFT_50719"/>
<name>D2VM95_NAEGR</name>
<dbReference type="Pfam" id="PF09751">
    <property type="entry name" value="Es2"/>
    <property type="match status" value="1"/>
</dbReference>
<comment type="similarity">
    <text evidence="2">Belongs to the ESS2 family.</text>
</comment>
<sequence>MSTSKRGELSSTRKFSTPSSLLSLAHYEQEDVVLRSKDGKIILSEEEYIKKVDYIIKRDYYPNLLSDSERKENKMSLDQFLNKYTSEDNASFSEIMEEWKIRNKKLIEKIYDKNAQSNVNRLVLPIENVNNSIKSITSAKDEKLMLEHIDDYDNHIIAYSDETTLEKRLQIDEDEEVEKYKNSLMFYPAGIKRSSEPSNKIIKHNGTRVSAQVITKNESLRTIQEQKHFDLDEDPKSVLEKISQQINNSMTVNGHMLEQTPIIHPSESAEIMTWGTIESSPFRVPETPQREAISQKLAATASKNIRKRESMTPNQTYNYSRTPTSTRSFSTPNTPLSSPFQKPLTQQYQSLSEAAQKLAKRHISTRFVAPQSSSTVSNKANNEEIVQINKKKKV</sequence>
<proteinExistence type="inferred from homology"/>
<dbReference type="AlphaFoldDB" id="D2VM95"/>
<evidence type="ECO:0000313" key="5">
    <source>
        <dbReference type="EMBL" id="EFC42023.1"/>
    </source>
</evidence>
<feature type="region of interest" description="Disordered" evidence="4">
    <location>
        <begin position="300"/>
        <end position="341"/>
    </location>
</feature>
<evidence type="ECO:0000256" key="1">
    <source>
        <dbReference type="ARBA" id="ARBA00004123"/>
    </source>
</evidence>
<organism evidence="6">
    <name type="scientific">Naegleria gruberi</name>
    <name type="common">Amoeba</name>
    <dbReference type="NCBI Taxonomy" id="5762"/>
    <lineage>
        <taxon>Eukaryota</taxon>
        <taxon>Discoba</taxon>
        <taxon>Heterolobosea</taxon>
        <taxon>Tetramitia</taxon>
        <taxon>Eutetramitia</taxon>
        <taxon>Vahlkampfiidae</taxon>
        <taxon>Naegleria</taxon>
    </lineage>
</organism>
<dbReference type="PANTHER" id="PTHR12940:SF0">
    <property type="entry name" value="SPLICING FACTOR ESS-2 HOMOLOG"/>
    <property type="match status" value="1"/>
</dbReference>
<dbReference type="VEuPathDB" id="AmoebaDB:NAEGRDRAFT_50719"/>
<dbReference type="STRING" id="5762.D2VM95"/>
<dbReference type="OMA" id="FSDHHIP"/>
<feature type="compositionally biased region" description="Polar residues" evidence="4">
    <location>
        <begin position="370"/>
        <end position="380"/>
    </location>
</feature>
<dbReference type="FunCoup" id="D2VM95">
    <property type="interactions" value="75"/>
</dbReference>
<evidence type="ECO:0000256" key="2">
    <source>
        <dbReference type="ARBA" id="ARBA00009072"/>
    </source>
</evidence>
<evidence type="ECO:0000256" key="3">
    <source>
        <dbReference type="ARBA" id="ARBA00023242"/>
    </source>
</evidence>
<dbReference type="Proteomes" id="UP000006671">
    <property type="component" value="Unassembled WGS sequence"/>
</dbReference>
<gene>
    <name evidence="5" type="ORF">NAEGRDRAFT_50719</name>
</gene>
<evidence type="ECO:0000256" key="4">
    <source>
        <dbReference type="SAM" id="MobiDB-lite"/>
    </source>
</evidence>
<reference evidence="5 6" key="1">
    <citation type="journal article" date="2010" name="Cell">
        <title>The genome of Naegleria gruberi illuminates early eukaryotic versatility.</title>
        <authorList>
            <person name="Fritz-Laylin L.K."/>
            <person name="Prochnik S.E."/>
            <person name="Ginger M.L."/>
            <person name="Dacks J.B."/>
            <person name="Carpenter M.L."/>
            <person name="Field M.C."/>
            <person name="Kuo A."/>
            <person name="Paredez A."/>
            <person name="Chapman J."/>
            <person name="Pham J."/>
            <person name="Shu S."/>
            <person name="Neupane R."/>
            <person name="Cipriano M."/>
            <person name="Mancuso J."/>
            <person name="Tu H."/>
            <person name="Salamov A."/>
            <person name="Lindquist E."/>
            <person name="Shapiro H."/>
            <person name="Lucas S."/>
            <person name="Grigoriev I.V."/>
            <person name="Cande W.Z."/>
            <person name="Fulton C."/>
            <person name="Rokhsar D.S."/>
            <person name="Dawson S.C."/>
        </authorList>
    </citation>
    <scope>NUCLEOTIDE SEQUENCE [LARGE SCALE GENOMIC DNA]</scope>
    <source>
        <strain evidence="5 6">NEG-M</strain>
    </source>
</reference>
<dbReference type="GO" id="GO:0071013">
    <property type="term" value="C:catalytic step 2 spliceosome"/>
    <property type="evidence" value="ECO:0007669"/>
    <property type="project" value="TreeGrafter"/>
</dbReference>
<dbReference type="GeneID" id="8862642"/>
<keyword evidence="6" id="KW-1185">Reference proteome</keyword>
<dbReference type="RefSeq" id="XP_002674767.1">
    <property type="nucleotide sequence ID" value="XM_002674721.1"/>
</dbReference>
<dbReference type="eggNOG" id="KOG2627">
    <property type="taxonomic scope" value="Eukaryota"/>
</dbReference>
<dbReference type="PANTHER" id="PTHR12940">
    <property type="entry name" value="ES-2 PROTEIN - RELATED"/>
    <property type="match status" value="1"/>
</dbReference>
<dbReference type="InParanoid" id="D2VM95"/>
<comment type="subcellular location">
    <subcellularLocation>
        <location evidence="1">Nucleus</location>
    </subcellularLocation>
</comment>
<feature type="region of interest" description="Disordered" evidence="4">
    <location>
        <begin position="369"/>
        <end position="394"/>
    </location>
</feature>
<accession>D2VM95</accession>
<keyword evidence="3" id="KW-0539">Nucleus</keyword>
<feature type="compositionally biased region" description="Low complexity" evidence="4">
    <location>
        <begin position="320"/>
        <end position="335"/>
    </location>
</feature>
<dbReference type="InterPro" id="IPR019148">
    <property type="entry name" value="Nuclear_protein_DGCR14_ESS-2"/>
</dbReference>